<reference evidence="1" key="1">
    <citation type="journal article" date="2014" name="Int. J. Syst. Evol. Microbiol.">
        <title>Complete genome sequence of Corynebacterium casei LMG S-19264T (=DSM 44701T), isolated from a smear-ripened cheese.</title>
        <authorList>
            <consortium name="US DOE Joint Genome Institute (JGI-PGF)"/>
            <person name="Walter F."/>
            <person name="Albersmeier A."/>
            <person name="Kalinowski J."/>
            <person name="Ruckert C."/>
        </authorList>
    </citation>
    <scope>NUCLEOTIDE SEQUENCE</scope>
    <source>
        <strain evidence="1">KCTC 12719</strain>
    </source>
</reference>
<gene>
    <name evidence="1" type="ORF">GCM10007103_25950</name>
</gene>
<proteinExistence type="predicted"/>
<reference evidence="1" key="2">
    <citation type="submission" date="2020-09" db="EMBL/GenBank/DDBJ databases">
        <authorList>
            <person name="Sun Q."/>
            <person name="Kim S."/>
        </authorList>
    </citation>
    <scope>NUCLEOTIDE SEQUENCE</scope>
    <source>
        <strain evidence="1">KCTC 12719</strain>
    </source>
</reference>
<comment type="caution">
    <text evidence="1">The sequence shown here is derived from an EMBL/GenBank/DDBJ whole genome shotgun (WGS) entry which is preliminary data.</text>
</comment>
<organism evidence="1 2">
    <name type="scientific">Salinimicrobium marinum</name>
    <dbReference type="NCBI Taxonomy" id="680283"/>
    <lineage>
        <taxon>Bacteria</taxon>
        <taxon>Pseudomonadati</taxon>
        <taxon>Bacteroidota</taxon>
        <taxon>Flavobacteriia</taxon>
        <taxon>Flavobacteriales</taxon>
        <taxon>Flavobacteriaceae</taxon>
        <taxon>Salinimicrobium</taxon>
    </lineage>
</organism>
<evidence type="ECO:0008006" key="3">
    <source>
        <dbReference type="Google" id="ProtNLM"/>
    </source>
</evidence>
<dbReference type="RefSeq" id="WP_189605201.1">
    <property type="nucleotide sequence ID" value="NZ_BMXB01000012.1"/>
</dbReference>
<dbReference type="Proteomes" id="UP000610456">
    <property type="component" value="Unassembled WGS sequence"/>
</dbReference>
<keyword evidence="2" id="KW-1185">Reference proteome</keyword>
<evidence type="ECO:0000313" key="1">
    <source>
        <dbReference type="EMBL" id="GHA43596.1"/>
    </source>
</evidence>
<name>A0A918W030_9FLAO</name>
<dbReference type="EMBL" id="BMXB01000012">
    <property type="protein sequence ID" value="GHA43596.1"/>
    <property type="molecule type" value="Genomic_DNA"/>
</dbReference>
<evidence type="ECO:0000313" key="2">
    <source>
        <dbReference type="Proteomes" id="UP000610456"/>
    </source>
</evidence>
<dbReference type="AlphaFoldDB" id="A0A918W030"/>
<dbReference type="Pfam" id="PF06037">
    <property type="entry name" value="DUF922"/>
    <property type="match status" value="1"/>
</dbReference>
<dbReference type="InterPro" id="IPR010321">
    <property type="entry name" value="DUF922"/>
</dbReference>
<protein>
    <recommendedName>
        <fullName evidence="3">DUF922 domain-containing protein</fullName>
    </recommendedName>
</protein>
<sequence length="180" mass="21384">MYRFIVGAFLFINAVGFAQETEEKISWEEENPLDWSLFQGEPKLASPFHAETNSGISHSFSVKQSDKHIEFDFDVRSFFIPAHSWVKEGERSEYLLGHEQLHFDITELHARKLRKALQEYKIGKGYKRELQNIYKKIQSQSHQMQQKYDAETGHSLNREAEMEWRQFVKSELEKFKDYSK</sequence>
<accession>A0A918W030</accession>